<name>K0TIZ8_THAOC</name>
<organism evidence="1 2">
    <name type="scientific">Thalassiosira oceanica</name>
    <name type="common">Marine diatom</name>
    <dbReference type="NCBI Taxonomy" id="159749"/>
    <lineage>
        <taxon>Eukaryota</taxon>
        <taxon>Sar</taxon>
        <taxon>Stramenopiles</taxon>
        <taxon>Ochrophyta</taxon>
        <taxon>Bacillariophyta</taxon>
        <taxon>Coscinodiscophyceae</taxon>
        <taxon>Thalassiosirophycidae</taxon>
        <taxon>Thalassiosirales</taxon>
        <taxon>Thalassiosiraceae</taxon>
        <taxon>Thalassiosira</taxon>
    </lineage>
</organism>
<reference evidence="1 2" key="1">
    <citation type="journal article" date="2012" name="Genome Biol.">
        <title>Genome and low-iron response of an oceanic diatom adapted to chronic iron limitation.</title>
        <authorList>
            <person name="Lommer M."/>
            <person name="Specht M."/>
            <person name="Roy A.S."/>
            <person name="Kraemer L."/>
            <person name="Andreson R."/>
            <person name="Gutowska M.A."/>
            <person name="Wolf J."/>
            <person name="Bergner S.V."/>
            <person name="Schilhabel M.B."/>
            <person name="Klostermeier U.C."/>
            <person name="Beiko R.G."/>
            <person name="Rosenstiel P."/>
            <person name="Hippler M."/>
            <person name="Laroche J."/>
        </authorList>
    </citation>
    <scope>NUCLEOTIDE SEQUENCE [LARGE SCALE GENOMIC DNA]</scope>
    <source>
        <strain evidence="1 2">CCMP1005</strain>
    </source>
</reference>
<dbReference type="AlphaFoldDB" id="K0TIZ8"/>
<dbReference type="EMBL" id="AGNL01008384">
    <property type="protein sequence ID" value="EJK70542.1"/>
    <property type="molecule type" value="Genomic_DNA"/>
</dbReference>
<evidence type="ECO:0000313" key="2">
    <source>
        <dbReference type="Proteomes" id="UP000266841"/>
    </source>
</evidence>
<feature type="non-terminal residue" evidence="1">
    <location>
        <position position="1"/>
    </location>
</feature>
<protein>
    <submittedName>
        <fullName evidence="1">Uncharacterized protein</fullName>
    </submittedName>
</protein>
<accession>K0TIZ8</accession>
<comment type="caution">
    <text evidence="1">The sequence shown here is derived from an EMBL/GenBank/DDBJ whole genome shotgun (WGS) entry which is preliminary data.</text>
</comment>
<sequence length="243" mass="25579">AVLPMDCPQDAPTGKNCRVATAGKFRRLASPYVYGVDNHGYVECSVDKPERSCSGIAGAYRGGKRNDEQESAKSCSGLSAVKNGVVEVALSTPSTLIDRQPSQRPPSCGVLQRGLSRRSHAEHSLGGFPTVDEVGYITPCGELTWNNEHIAVGKAAAPLSAGRPVTDSVAAVIASTPPAQALFTSPARDLFGGVPLKRTSSPGSQLGDAVDKSHKGQPSFCQQWCVSAKCGTVLMRLKEATRR</sequence>
<keyword evidence="2" id="KW-1185">Reference proteome</keyword>
<dbReference type="Proteomes" id="UP000266841">
    <property type="component" value="Unassembled WGS sequence"/>
</dbReference>
<evidence type="ECO:0000313" key="1">
    <source>
        <dbReference type="EMBL" id="EJK70542.1"/>
    </source>
</evidence>
<proteinExistence type="predicted"/>
<gene>
    <name evidence="1" type="ORF">THAOC_08086</name>
</gene>